<protein>
    <submittedName>
        <fullName evidence="1">Str. FM013</fullName>
    </submittedName>
</protein>
<dbReference type="AlphaFoldDB" id="A0A0G4P7E2"/>
<sequence length="67" mass="8019">MLTRDPFYKVVIVYPIGELQGHDPGRYLHRWSDWMLFRTHVGNPSQPRHMSLVICRSMRVHAGRMWV</sequence>
<evidence type="ECO:0000313" key="1">
    <source>
        <dbReference type="EMBL" id="CRL22184.1"/>
    </source>
</evidence>
<gene>
    <name evidence="1" type="ORF">PCAMFM013_S007g000165</name>
</gene>
<name>A0A0G4P7E2_PENC3</name>
<evidence type="ECO:0000313" key="2">
    <source>
        <dbReference type="Proteomes" id="UP000053732"/>
    </source>
</evidence>
<proteinExistence type="predicted"/>
<dbReference type="Proteomes" id="UP000053732">
    <property type="component" value="Unassembled WGS sequence"/>
</dbReference>
<dbReference type="EMBL" id="HG793140">
    <property type="protein sequence ID" value="CRL22184.1"/>
    <property type="molecule type" value="Genomic_DNA"/>
</dbReference>
<accession>A0A0G4P7E2</accession>
<organism evidence="1 2">
    <name type="scientific">Penicillium camemberti (strain FM 013)</name>
    <dbReference type="NCBI Taxonomy" id="1429867"/>
    <lineage>
        <taxon>Eukaryota</taxon>
        <taxon>Fungi</taxon>
        <taxon>Dikarya</taxon>
        <taxon>Ascomycota</taxon>
        <taxon>Pezizomycotina</taxon>
        <taxon>Eurotiomycetes</taxon>
        <taxon>Eurotiomycetidae</taxon>
        <taxon>Eurotiales</taxon>
        <taxon>Aspergillaceae</taxon>
        <taxon>Penicillium</taxon>
    </lineage>
</organism>
<reference evidence="1 2" key="1">
    <citation type="journal article" date="2014" name="Nat. Commun.">
        <title>Multiple recent horizontal transfers of a large genomic region in cheese making fungi.</title>
        <authorList>
            <person name="Cheeseman K."/>
            <person name="Ropars J."/>
            <person name="Renault P."/>
            <person name="Dupont J."/>
            <person name="Gouzy J."/>
            <person name="Branca A."/>
            <person name="Abraham A.L."/>
            <person name="Ceppi M."/>
            <person name="Conseiller E."/>
            <person name="Debuchy R."/>
            <person name="Malagnac F."/>
            <person name="Goarin A."/>
            <person name="Silar P."/>
            <person name="Lacoste S."/>
            <person name="Sallet E."/>
            <person name="Bensimon A."/>
            <person name="Giraud T."/>
            <person name="Brygoo Y."/>
        </authorList>
    </citation>
    <scope>NUCLEOTIDE SEQUENCE [LARGE SCALE GENOMIC DNA]</scope>
    <source>
        <strain evidence="2">FM 013</strain>
    </source>
</reference>
<keyword evidence="2" id="KW-1185">Reference proteome</keyword>